<proteinExistence type="predicted"/>
<comment type="caution">
    <text evidence="1">The sequence shown here is derived from an EMBL/GenBank/DDBJ whole genome shotgun (WGS) entry which is preliminary data.</text>
</comment>
<accession>A0A069P3P9</accession>
<gene>
    <name evidence="1" type="ORF">BG57_05430</name>
</gene>
<organism evidence="1 2">
    <name type="scientific">Caballeronia grimmiae</name>
    <dbReference type="NCBI Taxonomy" id="1071679"/>
    <lineage>
        <taxon>Bacteria</taxon>
        <taxon>Pseudomonadati</taxon>
        <taxon>Pseudomonadota</taxon>
        <taxon>Betaproteobacteria</taxon>
        <taxon>Burkholderiales</taxon>
        <taxon>Burkholderiaceae</taxon>
        <taxon>Caballeronia</taxon>
    </lineage>
</organism>
<dbReference type="EMBL" id="JFHE01000013">
    <property type="protein sequence ID" value="KDR34524.1"/>
    <property type="molecule type" value="Genomic_DNA"/>
</dbReference>
<dbReference type="Proteomes" id="UP000027439">
    <property type="component" value="Unassembled WGS sequence"/>
</dbReference>
<reference evidence="1 2" key="1">
    <citation type="submission" date="2014-03" db="EMBL/GenBank/DDBJ databases">
        <title>Draft Genome Sequences of Four Burkholderia Strains.</title>
        <authorList>
            <person name="Liu X.Y."/>
            <person name="Li C.X."/>
            <person name="Xu J.H."/>
        </authorList>
    </citation>
    <scope>NUCLEOTIDE SEQUENCE [LARGE SCALE GENOMIC DNA]</scope>
    <source>
        <strain evidence="1 2">R27</strain>
    </source>
</reference>
<dbReference type="AlphaFoldDB" id="A0A069P3P9"/>
<name>A0A069P3P9_9BURK</name>
<protein>
    <submittedName>
        <fullName evidence="1">Uncharacterized protein</fullName>
    </submittedName>
</protein>
<evidence type="ECO:0000313" key="1">
    <source>
        <dbReference type="EMBL" id="KDR34524.1"/>
    </source>
</evidence>
<evidence type="ECO:0000313" key="2">
    <source>
        <dbReference type="Proteomes" id="UP000027439"/>
    </source>
</evidence>
<sequence length="90" mass="10742">MSFRGWTLRRVSFTQEPSTKVSEFAHILPVDVRSGLSMDKQIECHCLQAYHLDRRLQSLVQFLFIFRHYRWMPYDNLQRPADLIDMEPAA</sequence>